<reference evidence="3 4" key="1">
    <citation type="submission" date="2024-02" db="EMBL/GenBank/DDBJ databases">
        <title>De novo assembly and annotation of 12 fungi associated with fruit tree decline syndrome in Ontario, Canada.</title>
        <authorList>
            <person name="Sulman M."/>
            <person name="Ellouze W."/>
            <person name="Ilyukhin E."/>
        </authorList>
    </citation>
    <scope>NUCLEOTIDE SEQUENCE [LARGE SCALE GENOMIC DNA]</scope>
    <source>
        <strain evidence="3 4">M1-105</strain>
    </source>
</reference>
<evidence type="ECO:0000256" key="2">
    <source>
        <dbReference type="SAM" id="Phobius"/>
    </source>
</evidence>
<feature type="transmembrane region" description="Helical" evidence="2">
    <location>
        <begin position="122"/>
        <end position="147"/>
    </location>
</feature>
<sequence length="510" mass="58180">MPTLTRPIQTTTKMDDPIGAFINKCHSTQPSWKRDKLRDQLEQIELVSLKKCIGILESKEADTHTKLLEQMLEQRAARRQQEQQEKWLREERALKQEDSESPSSASSGGARREKRRRRRRPSACSGVIWLLLGLAMAAAAMFAAEWWKAPSEHPMDESAYDLATLFNKTRDAMHAIMGHSETRYPNQIPLQKLYRSTQVAWDKWPDVQFAFGRLWPPGVPTQNRTVESAREMVNSMSNHLRTIHGAAIELESDVGWTLVAGGARINGSLQLQSRALRWVERDASLTGWRAWGRQRRVASMRRKVWQDACECQRRLLELVDTMQVRINETHLVVDPRLEHVNAVIELVLREIDIRNDTSNEYVGRLRDSHREALIDWASWSKNKMRNSTSPIVSLAAGMFGGRDAPHPPYSHLSEPREQCRRLAVSSGHTLSMRSQVHTLERELASIRHKLVEHGQGAAEKDHSACVRSNSFGDPISYVADLNNIWMILINAVIEWDNGAFDDELLNAASD</sequence>
<feature type="region of interest" description="Disordered" evidence="1">
    <location>
        <begin position="91"/>
        <end position="119"/>
    </location>
</feature>
<protein>
    <submittedName>
        <fullName evidence="3">Uncharacterized protein</fullName>
    </submittedName>
</protein>
<dbReference type="EMBL" id="JAJVDC020000301">
    <property type="protein sequence ID" value="KAL1615672.1"/>
    <property type="molecule type" value="Genomic_DNA"/>
</dbReference>
<proteinExistence type="predicted"/>
<accession>A0ABR3SBF9</accession>
<dbReference type="Proteomes" id="UP001521116">
    <property type="component" value="Unassembled WGS sequence"/>
</dbReference>
<organism evidence="3 4">
    <name type="scientific">Neofusicoccum ribis</name>
    <dbReference type="NCBI Taxonomy" id="45134"/>
    <lineage>
        <taxon>Eukaryota</taxon>
        <taxon>Fungi</taxon>
        <taxon>Dikarya</taxon>
        <taxon>Ascomycota</taxon>
        <taxon>Pezizomycotina</taxon>
        <taxon>Dothideomycetes</taxon>
        <taxon>Dothideomycetes incertae sedis</taxon>
        <taxon>Botryosphaeriales</taxon>
        <taxon>Botryosphaeriaceae</taxon>
        <taxon>Neofusicoccum</taxon>
    </lineage>
</organism>
<evidence type="ECO:0000313" key="4">
    <source>
        <dbReference type="Proteomes" id="UP001521116"/>
    </source>
</evidence>
<keyword evidence="2" id="KW-1133">Transmembrane helix</keyword>
<keyword evidence="4" id="KW-1185">Reference proteome</keyword>
<evidence type="ECO:0000256" key="1">
    <source>
        <dbReference type="SAM" id="MobiDB-lite"/>
    </source>
</evidence>
<keyword evidence="2" id="KW-0812">Transmembrane</keyword>
<keyword evidence="2" id="KW-0472">Membrane</keyword>
<gene>
    <name evidence="3" type="ORF">SLS56_011731</name>
</gene>
<comment type="caution">
    <text evidence="3">The sequence shown here is derived from an EMBL/GenBank/DDBJ whole genome shotgun (WGS) entry which is preliminary data.</text>
</comment>
<evidence type="ECO:0000313" key="3">
    <source>
        <dbReference type="EMBL" id="KAL1615672.1"/>
    </source>
</evidence>
<name>A0ABR3SBF9_9PEZI</name>